<dbReference type="AlphaFoldDB" id="A0A480AT32"/>
<dbReference type="PROSITE" id="PS51257">
    <property type="entry name" value="PROKAR_LIPOPROTEIN"/>
    <property type="match status" value="1"/>
</dbReference>
<evidence type="ECO:0000313" key="3">
    <source>
        <dbReference type="EMBL" id="GCL64126.1"/>
    </source>
</evidence>
<feature type="signal peptide" evidence="1">
    <location>
        <begin position="1"/>
        <end position="21"/>
    </location>
</feature>
<protein>
    <recommendedName>
        <fullName evidence="2">BON domain-containing protein</fullName>
    </recommendedName>
</protein>
<feature type="chain" id="PRO_5019710693" description="BON domain-containing protein" evidence="1">
    <location>
        <begin position="22"/>
        <end position="122"/>
    </location>
</feature>
<feature type="domain" description="BON" evidence="2">
    <location>
        <begin position="54"/>
        <end position="122"/>
    </location>
</feature>
<proteinExistence type="predicted"/>
<organism evidence="3 4">
    <name type="scientific">Pseudaquabacterium pictum</name>
    <dbReference type="NCBI Taxonomy" id="2315236"/>
    <lineage>
        <taxon>Bacteria</taxon>
        <taxon>Pseudomonadati</taxon>
        <taxon>Pseudomonadota</taxon>
        <taxon>Betaproteobacteria</taxon>
        <taxon>Burkholderiales</taxon>
        <taxon>Sphaerotilaceae</taxon>
        <taxon>Pseudaquabacterium</taxon>
    </lineage>
</organism>
<name>A0A480AT32_9BURK</name>
<dbReference type="EMBL" id="BJCL01000008">
    <property type="protein sequence ID" value="GCL64126.1"/>
    <property type="molecule type" value="Genomic_DNA"/>
</dbReference>
<comment type="caution">
    <text evidence="3">The sequence shown here is derived from an EMBL/GenBank/DDBJ whole genome shotgun (WGS) entry which is preliminary data.</text>
</comment>
<accession>A0A480AT32</accession>
<keyword evidence="1" id="KW-0732">Signal</keyword>
<evidence type="ECO:0000259" key="2">
    <source>
        <dbReference type="PROSITE" id="PS50914"/>
    </source>
</evidence>
<dbReference type="Proteomes" id="UP000301751">
    <property type="component" value="Unassembled WGS sequence"/>
</dbReference>
<dbReference type="OrthoDB" id="8564061at2"/>
<dbReference type="PROSITE" id="PS50914">
    <property type="entry name" value="BON"/>
    <property type="match status" value="1"/>
</dbReference>
<evidence type="ECO:0000313" key="4">
    <source>
        <dbReference type="Proteomes" id="UP000301751"/>
    </source>
</evidence>
<dbReference type="Pfam" id="PF04972">
    <property type="entry name" value="BON"/>
    <property type="match status" value="1"/>
</dbReference>
<dbReference type="InterPro" id="IPR007055">
    <property type="entry name" value="BON_dom"/>
</dbReference>
<gene>
    <name evidence="3" type="ORF">AQPW35_32070</name>
</gene>
<dbReference type="RefSeq" id="WP_137733858.1">
    <property type="nucleotide sequence ID" value="NZ_BJCL01000008.1"/>
</dbReference>
<sequence>MRTSPRLATVLLAAIGALSLAGCGPGEDAGIDDMLDTAIAGPSGSCPAPGQAWADASITLRILSALAADPALRAWRIGVDTVDGKVVLHGRVPSGPMRERATRLALAVPGVTLVDSLLDIHS</sequence>
<evidence type="ECO:0000256" key="1">
    <source>
        <dbReference type="SAM" id="SignalP"/>
    </source>
</evidence>
<reference evidence="4" key="1">
    <citation type="submission" date="2019-03" db="EMBL/GenBank/DDBJ databases">
        <title>Aquabacterium pictum sp.nov., the first bacteriochlorophyll a-containing freshwater bacterium in the genus Aquabacterium of the class Betaproteobacteria.</title>
        <authorList>
            <person name="Hirose S."/>
            <person name="Tank M."/>
            <person name="Hara E."/>
            <person name="Tamaki H."/>
            <person name="Takaichi S."/>
            <person name="Haruta S."/>
            <person name="Hanada S."/>
        </authorList>
    </citation>
    <scope>NUCLEOTIDE SEQUENCE [LARGE SCALE GENOMIC DNA]</scope>
    <source>
        <strain evidence="4">W35</strain>
    </source>
</reference>
<keyword evidence="4" id="KW-1185">Reference proteome</keyword>
<dbReference type="Gene3D" id="3.30.1340.30">
    <property type="match status" value="1"/>
</dbReference>